<protein>
    <submittedName>
        <fullName evidence="1">Uncharacterized protein</fullName>
    </submittedName>
</protein>
<proteinExistence type="predicted"/>
<evidence type="ECO:0000313" key="2">
    <source>
        <dbReference type="Proteomes" id="UP000547510"/>
    </source>
</evidence>
<name>A0A841CN55_9PSEU</name>
<accession>A0A841CN55</accession>
<gene>
    <name evidence="1" type="ORF">FHS29_004153</name>
</gene>
<dbReference type="RefSeq" id="WP_184692747.1">
    <property type="nucleotide sequence ID" value="NZ_JACHJN010000006.1"/>
</dbReference>
<comment type="caution">
    <text evidence="1">The sequence shown here is derived from an EMBL/GenBank/DDBJ whole genome shotgun (WGS) entry which is preliminary data.</text>
</comment>
<dbReference type="Proteomes" id="UP000547510">
    <property type="component" value="Unassembled WGS sequence"/>
</dbReference>
<dbReference type="AlphaFoldDB" id="A0A841CN55"/>
<organism evidence="1 2">
    <name type="scientific">Saccharothrix tamanrassetensis</name>
    <dbReference type="NCBI Taxonomy" id="1051531"/>
    <lineage>
        <taxon>Bacteria</taxon>
        <taxon>Bacillati</taxon>
        <taxon>Actinomycetota</taxon>
        <taxon>Actinomycetes</taxon>
        <taxon>Pseudonocardiales</taxon>
        <taxon>Pseudonocardiaceae</taxon>
        <taxon>Saccharothrix</taxon>
    </lineage>
</organism>
<dbReference type="EMBL" id="JACHJN010000006">
    <property type="protein sequence ID" value="MBB5957558.1"/>
    <property type="molecule type" value="Genomic_DNA"/>
</dbReference>
<sequence length="100" mass="10722">MPTLPITANYRRAGDDWEVTVRTAGRSLDATAPGLIAARVQADQLVDEIAGSHADRAVVHLLDGDALAFSVVYLHARHGLTVPDTRQTEPSTPHDQAIEA</sequence>
<keyword evidence="2" id="KW-1185">Reference proteome</keyword>
<reference evidence="1 2" key="1">
    <citation type="submission" date="2020-08" db="EMBL/GenBank/DDBJ databases">
        <title>Genomic Encyclopedia of Type Strains, Phase III (KMG-III): the genomes of soil and plant-associated and newly described type strains.</title>
        <authorList>
            <person name="Whitman W."/>
        </authorList>
    </citation>
    <scope>NUCLEOTIDE SEQUENCE [LARGE SCALE GENOMIC DNA]</scope>
    <source>
        <strain evidence="1 2">CECT 8640</strain>
    </source>
</reference>
<evidence type="ECO:0000313" key="1">
    <source>
        <dbReference type="EMBL" id="MBB5957558.1"/>
    </source>
</evidence>